<dbReference type="EMBL" id="SMRS01000004">
    <property type="protein sequence ID" value="KAA0875167.1"/>
    <property type="molecule type" value="Genomic_DNA"/>
</dbReference>
<accession>A0A5A9W394</accession>
<gene>
    <name evidence="2" type="ORF">E1H14_07025</name>
</gene>
<proteinExistence type="predicted"/>
<protein>
    <submittedName>
        <fullName evidence="2">DUF599 family protein</fullName>
    </submittedName>
</protein>
<evidence type="ECO:0000313" key="2">
    <source>
        <dbReference type="EMBL" id="KAA0875167.1"/>
    </source>
</evidence>
<dbReference type="AlphaFoldDB" id="A0A5A9W394"/>
<evidence type="ECO:0000256" key="1">
    <source>
        <dbReference type="SAM" id="Phobius"/>
    </source>
</evidence>
<feature type="transmembrane region" description="Helical" evidence="1">
    <location>
        <begin position="194"/>
        <end position="222"/>
    </location>
</feature>
<keyword evidence="1" id="KW-1133">Transmembrane helix</keyword>
<keyword evidence="1" id="KW-0472">Membrane</keyword>
<dbReference type="PANTHER" id="PTHR31881:SF6">
    <property type="entry name" value="OS09G0494600 PROTEIN"/>
    <property type="match status" value="1"/>
</dbReference>
<dbReference type="RefSeq" id="WP_149390747.1">
    <property type="nucleotide sequence ID" value="NZ_SMRS01000004.1"/>
</dbReference>
<keyword evidence="1" id="KW-0812">Transmembrane</keyword>
<dbReference type="OrthoDB" id="8524743at2"/>
<feature type="transmembrane region" description="Helical" evidence="1">
    <location>
        <begin position="80"/>
        <end position="101"/>
    </location>
</feature>
<keyword evidence="3" id="KW-1185">Reference proteome</keyword>
<feature type="transmembrane region" description="Helical" evidence="1">
    <location>
        <begin position="122"/>
        <end position="142"/>
    </location>
</feature>
<dbReference type="PANTHER" id="PTHR31881">
    <property type="match status" value="1"/>
</dbReference>
<dbReference type="Pfam" id="PF04654">
    <property type="entry name" value="DUF599"/>
    <property type="match status" value="1"/>
</dbReference>
<comment type="caution">
    <text evidence="2">The sequence shown here is derived from an EMBL/GenBank/DDBJ whole genome shotgun (WGS) entry which is preliminary data.</text>
</comment>
<organism evidence="2 3">
    <name type="scientific">Nitrincola tapanii</name>
    <dbReference type="NCBI Taxonomy" id="1708751"/>
    <lineage>
        <taxon>Bacteria</taxon>
        <taxon>Pseudomonadati</taxon>
        <taxon>Pseudomonadota</taxon>
        <taxon>Gammaproteobacteria</taxon>
        <taxon>Oceanospirillales</taxon>
        <taxon>Oceanospirillaceae</taxon>
        <taxon>Nitrincola</taxon>
    </lineage>
</organism>
<evidence type="ECO:0000313" key="3">
    <source>
        <dbReference type="Proteomes" id="UP000325302"/>
    </source>
</evidence>
<dbReference type="InterPro" id="IPR006747">
    <property type="entry name" value="DUF599"/>
</dbReference>
<sequence>MDQLLVVWQFLLDNRLNLLALAWFLICFKGYMYYARVQSYVTPCLASVLHMYRTEWMRRMMTRDNRIADTTAIANLERSVSFFASTTILVMAGILTVMSSTEQAINLIEDIPFALAATKQEWELKLLVMLMLFVFAFFKFTWSLRQYGFASVMVGSAPLPTEELSEREREAHAARVAKMTSMAANSFNLGLRSYYFSIAVLGWLVNPWLFMILSAVVVLVLYRREFSSSTLKTLMMSSELNNINLREKDNGTL</sequence>
<dbReference type="Proteomes" id="UP000325302">
    <property type="component" value="Unassembled WGS sequence"/>
</dbReference>
<reference evidence="2 3" key="1">
    <citation type="submission" date="2019-03" db="EMBL/GenBank/DDBJ databases">
        <title>Nitrincola sp. nov. isolated from an Indian soda lake.</title>
        <authorList>
            <person name="Joshi A."/>
            <person name="Thite S.V."/>
            <person name="Joseph N."/>
            <person name="Dhotre D."/>
            <person name="Moorthy M."/>
            <person name="Shouche Y.S."/>
        </authorList>
    </citation>
    <scope>NUCLEOTIDE SEQUENCE [LARGE SCALE GENOMIC DNA]</scope>
    <source>
        <strain evidence="2 3">MEB193</strain>
    </source>
</reference>
<name>A0A5A9W394_9GAMM</name>